<dbReference type="GO" id="GO:0008203">
    <property type="term" value="P:cholesterol metabolic process"/>
    <property type="evidence" value="ECO:0007669"/>
    <property type="project" value="UniProtKB-UniPathway"/>
</dbReference>
<sequence>MLPATLKLCCGISQEHLRKLTGLQRTAVGAFGKEISKFKLNLSYSYLQDISYSAQRTFFWTFGRKMSTSYKEKRLSTLQMNYMNQAESTLHNALSILNQQEGWKAEPHQGNGEWICSKRVPNIGKVFRAEAVIDAPPEHIYTLLFEKIEQMDEWNPGISKVQILQKIGSDTLLTREVTSEIPINLISQRDFVSVRHCCRKGASFYLIGTSTDSELMPPQRGIIRGEAGLTFIVLRPLDSDNKKTQLTWILSIDLKGWVPRALSDQALSKSQVDFITHLRNHLSFSEKKLFVAS</sequence>
<dbReference type="GO" id="GO:0032367">
    <property type="term" value="P:intracellular cholesterol transport"/>
    <property type="evidence" value="ECO:0000318"/>
    <property type="project" value="GO_Central"/>
</dbReference>
<keyword evidence="6" id="KW-0446">Lipid-binding</keyword>
<dbReference type="Ensembl" id="ENSXETT00000006725">
    <property type="protein sequence ID" value="ENSXETP00000006725"/>
    <property type="gene ID" value="ENSXETG00000003098"/>
</dbReference>
<dbReference type="PANTHER" id="PTHR46489">
    <property type="entry name" value="STEROIDOGENIC ACUTE REGULATORY PROTEIN, MITOCHONDRIAL"/>
    <property type="match status" value="1"/>
</dbReference>
<accession>F7C998</accession>
<evidence type="ECO:0000313" key="11">
    <source>
        <dbReference type="Ensembl" id="ENSXETP00000006725"/>
    </source>
</evidence>
<evidence type="ECO:0000259" key="10">
    <source>
        <dbReference type="PROSITE" id="PS50848"/>
    </source>
</evidence>
<dbReference type="HOGENOM" id="CLU_093200_1_0_1"/>
<evidence type="ECO:0000256" key="5">
    <source>
        <dbReference type="ARBA" id="ARBA00023055"/>
    </source>
</evidence>
<dbReference type="OrthoDB" id="74575at2759"/>
<dbReference type="AlphaFoldDB" id="F7C998"/>
<dbReference type="Xenbase" id="XB-GENE-29098867">
    <property type="gene designation" value="LOC116412463"/>
</dbReference>
<dbReference type="ExpressionAtlas" id="F7C998">
    <property type="expression patterns" value="baseline"/>
</dbReference>
<evidence type="ECO:0000256" key="9">
    <source>
        <dbReference type="ARBA" id="ARBA00032620"/>
    </source>
</evidence>
<gene>
    <name evidence="11 13 14" type="primary">LOC116412463</name>
</gene>
<keyword evidence="7" id="KW-0496">Mitochondrion</keyword>
<comment type="pathway">
    <text evidence="2">Steroid metabolism; cholesterol metabolism.</text>
</comment>
<dbReference type="OMA" id="WNPGISK"/>
<dbReference type="Pfam" id="PF01852">
    <property type="entry name" value="START"/>
    <property type="match status" value="1"/>
</dbReference>
<dbReference type="Bgee" id="ENSXETG00000003098">
    <property type="expression patterns" value="Expressed in testis and 1 other cell type or tissue"/>
</dbReference>
<reference evidence="13" key="3">
    <citation type="submission" date="2025-04" db="UniProtKB">
        <authorList>
            <consortium name="RefSeq"/>
        </authorList>
    </citation>
    <scope>IDENTIFICATION</scope>
    <source>
        <strain evidence="13">Nigerian</strain>
        <tissue evidence="13">Liver and blood</tissue>
    </source>
</reference>
<evidence type="ECO:0000313" key="12">
    <source>
        <dbReference type="Proteomes" id="UP000008143"/>
    </source>
</evidence>
<dbReference type="InterPro" id="IPR002913">
    <property type="entry name" value="START_lipid-bd_dom"/>
</dbReference>
<evidence type="ECO:0000256" key="7">
    <source>
        <dbReference type="ARBA" id="ARBA00023128"/>
    </source>
</evidence>
<evidence type="ECO:0000313" key="13">
    <source>
        <dbReference type="RefSeq" id="XP_031762589.1"/>
    </source>
</evidence>
<keyword evidence="5" id="KW-0445">Lipid transport</keyword>
<dbReference type="Gene3D" id="3.30.530.20">
    <property type="match status" value="1"/>
</dbReference>
<dbReference type="InterPro" id="IPR023393">
    <property type="entry name" value="START-like_dom_sf"/>
</dbReference>
<organism evidence="11">
    <name type="scientific">Xenopus tropicalis</name>
    <name type="common">Western clawed frog</name>
    <name type="synonym">Silurana tropicalis</name>
    <dbReference type="NCBI Taxonomy" id="8364"/>
    <lineage>
        <taxon>Eukaryota</taxon>
        <taxon>Metazoa</taxon>
        <taxon>Chordata</taxon>
        <taxon>Craniata</taxon>
        <taxon>Vertebrata</taxon>
        <taxon>Euteleostomi</taxon>
        <taxon>Amphibia</taxon>
        <taxon>Batrachia</taxon>
        <taxon>Anura</taxon>
        <taxon>Pipoidea</taxon>
        <taxon>Pipidae</taxon>
        <taxon>Xenopodinae</taxon>
        <taxon>Xenopus</taxon>
        <taxon>Silurana</taxon>
    </lineage>
</organism>
<keyword evidence="12" id="KW-1185">Reference proteome</keyword>
<dbReference type="InterPro" id="IPR000799">
    <property type="entry name" value="StAR-like"/>
</dbReference>
<reference evidence="11" key="1">
    <citation type="journal article" date="2010" name="Science">
        <title>The genome of the Western clawed frog Xenopus tropicalis.</title>
        <authorList>
            <person name="Hellsten U."/>
            <person name="Harland R.M."/>
            <person name="Gilchrist M.J."/>
            <person name="Hendrix D."/>
            <person name="Jurka J."/>
            <person name="Kapitonov V."/>
            <person name="Ovcharenko I."/>
            <person name="Putnam N.H."/>
            <person name="Shu S."/>
            <person name="Taher L."/>
            <person name="Blitz I.L."/>
            <person name="Blumberg B."/>
            <person name="Dichmann D.S."/>
            <person name="Dubchak I."/>
            <person name="Amaya E."/>
            <person name="Detter J.C."/>
            <person name="Fletcher R."/>
            <person name="Gerhard D.S."/>
            <person name="Goodstein D."/>
            <person name="Graves T."/>
            <person name="Grigoriev I.V."/>
            <person name="Grimwood J."/>
            <person name="Kawashima T."/>
            <person name="Lindquist E."/>
            <person name="Lucas S.M."/>
            <person name="Mead P.E."/>
            <person name="Mitros T."/>
            <person name="Ogino H."/>
            <person name="Ohta Y."/>
            <person name="Poliakov A.V."/>
            <person name="Pollet N."/>
            <person name="Robert J."/>
            <person name="Salamov A."/>
            <person name="Sater A.K."/>
            <person name="Schmutz J."/>
            <person name="Terry A."/>
            <person name="Vize P.D."/>
            <person name="Warren W.C."/>
            <person name="Wells D."/>
            <person name="Wills A."/>
            <person name="Wilson R.K."/>
            <person name="Zimmerman L.B."/>
            <person name="Zorn A.M."/>
            <person name="Grainger R."/>
            <person name="Grammer T."/>
            <person name="Khokha M.K."/>
            <person name="Richardson P.M."/>
            <person name="Rokhsar D.S."/>
        </authorList>
    </citation>
    <scope>NUCLEOTIDE SEQUENCE [LARGE SCALE GENOMIC DNA]</scope>
    <source>
        <strain evidence="11">Nigerian</strain>
    </source>
</reference>
<feature type="domain" description="START" evidence="10">
    <location>
        <begin position="99"/>
        <end position="287"/>
    </location>
</feature>
<keyword evidence="8" id="KW-0755">Steroidogenesis</keyword>
<evidence type="ECO:0000256" key="2">
    <source>
        <dbReference type="ARBA" id="ARBA00004731"/>
    </source>
</evidence>
<dbReference type="Proteomes" id="UP000008143">
    <property type="component" value="Chromosome 7"/>
</dbReference>
<dbReference type="SUPFAM" id="SSF55961">
    <property type="entry name" value="Bet v1-like"/>
    <property type="match status" value="1"/>
</dbReference>
<protein>
    <recommendedName>
        <fullName evidence="9">START domain-containing protein 1</fullName>
    </recommendedName>
</protein>
<dbReference type="PROSITE" id="PS50848">
    <property type="entry name" value="START"/>
    <property type="match status" value="1"/>
</dbReference>
<dbReference type="GO" id="GO:0005739">
    <property type="term" value="C:mitochondrion"/>
    <property type="evidence" value="ECO:0007669"/>
    <property type="project" value="UniProtKB-SubCell"/>
</dbReference>
<dbReference type="GeneTree" id="ENSGT00940000165645"/>
<dbReference type="PANTHER" id="PTHR46489:SF5">
    <property type="entry name" value="START DOMAIN-CONTAINING PROTEIN 1"/>
    <property type="match status" value="1"/>
</dbReference>
<dbReference type="GO" id="GO:0006694">
    <property type="term" value="P:steroid biosynthetic process"/>
    <property type="evidence" value="ECO:0000318"/>
    <property type="project" value="GO_Central"/>
</dbReference>
<evidence type="ECO:0000256" key="8">
    <source>
        <dbReference type="ARBA" id="ARBA00023250"/>
    </source>
</evidence>
<dbReference type="eggNOG" id="KOG3845">
    <property type="taxonomic scope" value="Eukaryota"/>
</dbReference>
<dbReference type="GO" id="GO:0015485">
    <property type="term" value="F:cholesterol binding"/>
    <property type="evidence" value="ECO:0000318"/>
    <property type="project" value="GO_Central"/>
</dbReference>
<evidence type="ECO:0000256" key="3">
    <source>
        <dbReference type="ARBA" id="ARBA00011279"/>
    </source>
</evidence>
<keyword evidence="4" id="KW-0813">Transport</keyword>
<dbReference type="GeneID" id="116412463"/>
<evidence type="ECO:0000256" key="4">
    <source>
        <dbReference type="ARBA" id="ARBA00022448"/>
    </source>
</evidence>
<dbReference type="STRING" id="8364.ENSXETP00000006725"/>
<dbReference type="UniPathway" id="UPA00296"/>
<dbReference type="RefSeq" id="XP_031762589.1">
    <property type="nucleotide sequence ID" value="XM_031906729.1"/>
</dbReference>
<evidence type="ECO:0000256" key="1">
    <source>
        <dbReference type="ARBA" id="ARBA00004173"/>
    </source>
</evidence>
<evidence type="ECO:0000256" key="6">
    <source>
        <dbReference type="ARBA" id="ARBA00023121"/>
    </source>
</evidence>
<comment type="subcellular location">
    <subcellularLocation>
        <location evidence="1">Mitochondrion</location>
    </subcellularLocation>
</comment>
<dbReference type="AGR" id="Xenbase:XB-GENE-29098867"/>
<name>F7C998_XENTR</name>
<dbReference type="KEGG" id="xtr:116412463"/>
<dbReference type="PRINTS" id="PR00978">
    <property type="entry name" value="STARPROTEIN"/>
</dbReference>
<comment type="subunit">
    <text evidence="3">May interact with TSPO.</text>
</comment>
<dbReference type="GO" id="GO:0120020">
    <property type="term" value="F:cholesterol transfer activity"/>
    <property type="evidence" value="ECO:0007669"/>
    <property type="project" value="InterPro"/>
</dbReference>
<dbReference type="SMART" id="SM00234">
    <property type="entry name" value="START"/>
    <property type="match status" value="1"/>
</dbReference>
<dbReference type="InterPro" id="IPR029866">
    <property type="entry name" value="StAR"/>
</dbReference>
<dbReference type="GO" id="GO:0050810">
    <property type="term" value="P:regulation of steroid biosynthetic process"/>
    <property type="evidence" value="ECO:0000318"/>
    <property type="project" value="GO_Central"/>
</dbReference>
<proteinExistence type="predicted"/>
<reference evidence="11" key="2">
    <citation type="submission" date="2011-06" db="UniProtKB">
        <authorList>
            <consortium name="Ensembl"/>
        </authorList>
    </citation>
    <scope>IDENTIFICATION</scope>
</reference>
<evidence type="ECO:0000313" key="14">
    <source>
        <dbReference type="Xenbase" id="XB-GENE-29098867"/>
    </source>
</evidence>